<dbReference type="InterPro" id="IPR029062">
    <property type="entry name" value="Class_I_gatase-like"/>
</dbReference>
<dbReference type="PROSITE" id="PS51273">
    <property type="entry name" value="GATASE_TYPE_1"/>
    <property type="match status" value="1"/>
</dbReference>
<dbReference type="KEGG" id="abae:CL176_06300"/>
<dbReference type="InterPro" id="IPR011697">
    <property type="entry name" value="Peptidase_C26"/>
</dbReference>
<dbReference type="GO" id="GO:0005829">
    <property type="term" value="C:cytosol"/>
    <property type="evidence" value="ECO:0007669"/>
    <property type="project" value="TreeGrafter"/>
</dbReference>
<sequence>MQPLIGITGNTTLLSRPGDVSAFEINYSPRSISTAVQHAGGTPLIIPMTQPEDAAQYISAVDGLVLAGGQDISPLFYGEEPQKVIGAVSPERDRIELALIKEAIQQKKAILGICRGMQLVNVALGGTLYQDIKHDSRFTVQHDQKSQPHFATHTVFVSEDSYLGRLIPDKSLVNSFHHQAIRDLAEPLHATARSKDEVIEAVEAMDDNYSIVGVQWHPELTFETDHPSLALFQDLVERT</sequence>
<dbReference type="GO" id="GO:0033969">
    <property type="term" value="F:gamma-glutamyl-gamma-aminobutyrate hydrolase activity"/>
    <property type="evidence" value="ECO:0007669"/>
    <property type="project" value="TreeGrafter"/>
</dbReference>
<dbReference type="InterPro" id="IPR044668">
    <property type="entry name" value="PuuD-like"/>
</dbReference>
<evidence type="ECO:0000313" key="1">
    <source>
        <dbReference type="EMBL" id="AXY25638.1"/>
    </source>
</evidence>
<dbReference type="Proteomes" id="UP000263232">
    <property type="component" value="Chromosome"/>
</dbReference>
<proteinExistence type="predicted"/>
<protein>
    <submittedName>
        <fullName evidence="1">Uncharacterized protein</fullName>
    </submittedName>
</protein>
<dbReference type="RefSeq" id="WP_118990541.1">
    <property type="nucleotide sequence ID" value="NZ_CP023434.1"/>
</dbReference>
<accession>A0A347WKN1</accession>
<dbReference type="SUPFAM" id="SSF52317">
    <property type="entry name" value="Class I glutamine amidotransferase-like"/>
    <property type="match status" value="1"/>
</dbReference>
<organism evidence="1 2">
    <name type="scientific">Suicoccus acidiformans</name>
    <dbReference type="NCBI Taxonomy" id="2036206"/>
    <lineage>
        <taxon>Bacteria</taxon>
        <taxon>Bacillati</taxon>
        <taxon>Bacillota</taxon>
        <taxon>Bacilli</taxon>
        <taxon>Lactobacillales</taxon>
        <taxon>Aerococcaceae</taxon>
        <taxon>Suicoccus</taxon>
    </lineage>
</organism>
<dbReference type="Pfam" id="PF07722">
    <property type="entry name" value="Peptidase_C26"/>
    <property type="match status" value="1"/>
</dbReference>
<dbReference type="CDD" id="cd01745">
    <property type="entry name" value="GATase1_2"/>
    <property type="match status" value="1"/>
</dbReference>
<reference evidence="1 2" key="1">
    <citation type="submission" date="2017-09" db="EMBL/GenBank/DDBJ databases">
        <title>Complete genome sequence of Oxytococcus suis strain ZY16052.</title>
        <authorList>
            <person name="Li F."/>
        </authorList>
    </citation>
    <scope>NUCLEOTIDE SEQUENCE [LARGE SCALE GENOMIC DNA]</scope>
    <source>
        <strain evidence="1 2">ZY16052</strain>
    </source>
</reference>
<dbReference type="PANTHER" id="PTHR43235:SF1">
    <property type="entry name" value="GLUTAMINE AMIDOTRANSFERASE PB2B2.05-RELATED"/>
    <property type="match status" value="1"/>
</dbReference>
<keyword evidence="2" id="KW-1185">Reference proteome</keyword>
<dbReference type="AlphaFoldDB" id="A0A347WKN1"/>
<evidence type="ECO:0000313" key="2">
    <source>
        <dbReference type="Proteomes" id="UP000263232"/>
    </source>
</evidence>
<gene>
    <name evidence="1" type="ORF">CL176_06300</name>
</gene>
<dbReference type="OrthoDB" id="9813383at2"/>
<dbReference type="EMBL" id="CP023434">
    <property type="protein sequence ID" value="AXY25638.1"/>
    <property type="molecule type" value="Genomic_DNA"/>
</dbReference>
<dbReference type="PANTHER" id="PTHR43235">
    <property type="entry name" value="GLUTAMINE AMIDOTRANSFERASE PB2B2.05-RELATED"/>
    <property type="match status" value="1"/>
</dbReference>
<dbReference type="Gene3D" id="3.40.50.880">
    <property type="match status" value="1"/>
</dbReference>
<dbReference type="GO" id="GO:0006598">
    <property type="term" value="P:polyamine catabolic process"/>
    <property type="evidence" value="ECO:0007669"/>
    <property type="project" value="TreeGrafter"/>
</dbReference>
<name>A0A347WKN1_9LACT</name>
<dbReference type="FunFam" id="3.40.50.880:FF:000030">
    <property type="entry name" value="Gamma-glutamyl-gamma-aminobutyrate hydrolase PuuD"/>
    <property type="match status" value="1"/>
</dbReference>